<evidence type="ECO:0000313" key="2">
    <source>
        <dbReference type="EMBL" id="EAW83770.1"/>
    </source>
</evidence>
<evidence type="ECO:0000313" key="1">
    <source>
        <dbReference type="EMBL" id="BAB13908.1"/>
    </source>
</evidence>
<reference evidence="2" key="3">
    <citation type="submission" date="2005-07" db="EMBL/GenBank/DDBJ databases">
        <authorList>
            <person name="Mural R.J."/>
            <person name="Istrail S."/>
            <person name="Sutton G."/>
            <person name="Florea L."/>
            <person name="Halpern A.L."/>
            <person name="Mobarry C.M."/>
            <person name="Lippert R."/>
            <person name="Walenz B."/>
            <person name="Shatkay H."/>
            <person name="Dew I."/>
            <person name="Miller J.R."/>
            <person name="Flanigan M.J."/>
            <person name="Edwards N.J."/>
            <person name="Bolanos R."/>
            <person name="Fasulo D."/>
            <person name="Halldorsson B.V."/>
            <person name="Hannenhalli S."/>
            <person name="Turner R."/>
            <person name="Yooseph S."/>
            <person name="Lu F."/>
            <person name="Nusskern D.R."/>
            <person name="Shue B.C."/>
            <person name="Zheng X.H."/>
            <person name="Zhong F."/>
            <person name="Delcher A.L."/>
            <person name="Huson D.H."/>
            <person name="Kravitz S.A."/>
            <person name="Mouchard L."/>
            <person name="Reinert K."/>
            <person name="Remington K.A."/>
            <person name="Clark A.G."/>
            <person name="Waterman M.S."/>
            <person name="Eichler E.E."/>
            <person name="Adams M.D."/>
            <person name="Hunkapiller M.W."/>
            <person name="Myers E.W."/>
            <person name="Venter J.C."/>
        </authorList>
    </citation>
    <scope>NUCLEOTIDE SEQUENCE</scope>
</reference>
<dbReference type="AlphaFoldDB" id="Q9HAE1"/>
<protein>
    <submittedName>
        <fullName evidence="2">HCG2014203</fullName>
    </submittedName>
    <submittedName>
        <fullName evidence="1">cDNA FLJ11781 fis, clone HEMBA1005963</fullName>
    </submittedName>
</protein>
<sequence length="141" mass="16035">MRVEIEYKERYLGPKHALKSHHPINPATSFSNFIITLLSISKDQHRQYQCPNDSPALTASFSRTTLLKIKRIYLEGTGVLGPSLPNKCRILVARTVCSQSSMNSQRWARPASLLSGFSSTMLIIQSTMARLYSKPPWQKRR</sequence>
<gene>
    <name evidence="2" type="ORF">hCG_2014203</name>
</gene>
<dbReference type="EMBL" id="CH471070">
    <property type="protein sequence ID" value="EAW83770.1"/>
    <property type="molecule type" value="Genomic_DNA"/>
</dbReference>
<proteinExistence type="evidence at transcript level"/>
<organism evidence="1">
    <name type="scientific">Homo sapiens</name>
    <name type="common">Human</name>
    <dbReference type="NCBI Taxonomy" id="9606"/>
    <lineage>
        <taxon>Eukaryota</taxon>
        <taxon>Metazoa</taxon>
        <taxon>Chordata</taxon>
        <taxon>Craniata</taxon>
        <taxon>Vertebrata</taxon>
        <taxon>Euteleostomi</taxon>
        <taxon>Mammalia</taxon>
        <taxon>Eutheria</taxon>
        <taxon>Euarchontoglires</taxon>
        <taxon>Primates</taxon>
        <taxon>Haplorrhini</taxon>
        <taxon>Catarrhini</taxon>
        <taxon>Hominidae</taxon>
        <taxon>Homo</taxon>
    </lineage>
</organism>
<accession>Q9HAE1</accession>
<reference evidence="1" key="2">
    <citation type="journal article" date="2004" name="Nat. Genet.">
        <title>Complete sequencing and characterization of 21,243 full-length human cDNAs.</title>
        <authorList>
            <person name="Ota T."/>
            <person name="Suzuki Y."/>
            <person name="Nishikawa T."/>
            <person name="Otsuki T."/>
            <person name="Sugiyama T."/>
            <person name="Irie R."/>
            <person name="Wakamatsu A."/>
            <person name="Hayashi K."/>
            <person name="Sato H."/>
            <person name="Nagai K."/>
            <person name="Kimura K."/>
            <person name="Makita H."/>
            <person name="Sekine M."/>
            <person name="Obayashi M."/>
            <person name="Nishi T."/>
            <person name="Shibahara T."/>
            <person name="Tanaka T."/>
            <person name="Ishii S."/>
            <person name="Yamamoto J."/>
            <person name="Saito K."/>
            <person name="Kawai Y."/>
            <person name="Isono Y."/>
            <person name="Nakamura Y."/>
            <person name="Nagahari K."/>
            <person name="Murakami K."/>
            <person name="Yasuda T."/>
            <person name="Iwayanagi T."/>
            <person name="Wagatsuma M."/>
            <person name="Shiratori A."/>
            <person name="Sudo H."/>
            <person name="Hosoiri T."/>
            <person name="Kaku Y."/>
            <person name="Kodaira H."/>
            <person name="Kondo H."/>
            <person name="Sugawara M."/>
            <person name="Takahashi M."/>
            <person name="Kanda K."/>
            <person name="Yokoi T."/>
            <person name="Furuya T."/>
            <person name="Kikkawa E."/>
            <person name="Omura Y."/>
            <person name="Abe K."/>
            <person name="Kamihara K."/>
            <person name="Katsuta N."/>
            <person name="Sato K."/>
            <person name="Tanikawa M."/>
            <person name="Yamazaki M."/>
            <person name="Ninomiya K."/>
            <person name="Ishibashi T."/>
            <person name="Yamashita H."/>
            <person name="Murakawa K."/>
            <person name="Fujimori K."/>
            <person name="Tanai H."/>
            <person name="Kimata M."/>
            <person name="Watanabe M."/>
            <person name="Hiraoka S."/>
            <person name="Chiba Y."/>
            <person name="Ishida S."/>
            <person name="Ono Y."/>
            <person name="Takiguchi S."/>
            <person name="Watanabe S."/>
            <person name="Yosida M."/>
            <person name="Hotuta T."/>
            <person name="Kusano J."/>
            <person name="Kanehori K."/>
            <person name="Takahashi-Fujii A."/>
            <person name="Hara H."/>
            <person name="Tanase T."/>
            <person name="Nomura Y."/>
            <person name="Togiya S."/>
            <person name="Komai F."/>
            <person name="Hara R."/>
            <person name="Takeuchi K."/>
            <person name="Arita M."/>
            <person name="Imose N."/>
            <person name="Musashino K."/>
            <person name="Yuuki H."/>
            <person name="Oshima A."/>
            <person name="Sasaki N."/>
            <person name="Aotsuka S."/>
            <person name="Yoshikawa Y."/>
            <person name="Matsunawa H."/>
            <person name="Ichihara T."/>
            <person name="Shiohata N."/>
            <person name="Sano S."/>
            <person name="Moriya S."/>
            <person name="Momiyama H."/>
            <person name="Satoh N."/>
            <person name="Takami S."/>
            <person name="Terashima Y."/>
            <person name="Suzuki O."/>
            <person name="Nakagawa S."/>
            <person name="Senoh A."/>
            <person name="Mizoguchi H."/>
            <person name="Goto Y."/>
            <person name="Shimizu F."/>
            <person name="Wakebe H."/>
            <person name="Hishigaki H."/>
            <person name="Watanabe T."/>
            <person name="Sugiyama A."/>
            <person name="Takemoto M."/>
            <person name="Kawakami B."/>
            <person name="Yamazaki M."/>
            <person name="Watanabe K."/>
            <person name="Kumagai A."/>
            <person name="Itakura S."/>
            <person name="Fukuzumi Y."/>
            <person name="Fujimori Y."/>
            <person name="Komiyama M."/>
            <person name="Tashiro H."/>
            <person name="Tanigami A."/>
            <person name="Fujiwara T."/>
            <person name="Ono T."/>
            <person name="Yamada K."/>
            <person name="Fujii Y."/>
            <person name="Ozaki K."/>
            <person name="Hirao M."/>
            <person name="Ohmori Y."/>
            <person name="Kawabata A."/>
            <person name="Hikiji T."/>
            <person name="Kobatake N."/>
            <person name="Inagaki H."/>
            <person name="Ikema Y."/>
            <person name="Okamoto S."/>
            <person name="Okitani R."/>
            <person name="Kawakami T."/>
            <person name="Noguchi S."/>
            <person name="Itoh T."/>
            <person name="Shigeta K."/>
            <person name="Senba T."/>
            <person name="Matsumura K."/>
            <person name="Nakajima Y."/>
            <person name="Mizuno T."/>
            <person name="Morinaga M."/>
            <person name="Sasaki M."/>
            <person name="Togashi T."/>
            <person name="Oyama M."/>
            <person name="Hata H."/>
            <person name="Watanabe M."/>
            <person name="Komatsu T."/>
            <person name="Mizushima-Sugano J."/>
            <person name="Satoh T."/>
            <person name="Shirai Y."/>
            <person name="Takahashi Y."/>
            <person name="Nakagawa K."/>
            <person name="Okumura K."/>
            <person name="Nagase T."/>
            <person name="Nomura N."/>
            <person name="Kikuchi H."/>
            <person name="Masuho Y."/>
            <person name="Yamashita R."/>
            <person name="Nakai K."/>
            <person name="Yada T."/>
            <person name="Nakamura Y."/>
            <person name="Ohara O."/>
            <person name="Isogai T."/>
            <person name="Sugano S."/>
        </authorList>
    </citation>
    <scope>NUCLEOTIDE SEQUENCE</scope>
    <source>
        <tissue evidence="1">Whole embryo</tissue>
    </source>
</reference>
<dbReference type="EMBL" id="AK021843">
    <property type="protein sequence ID" value="BAB13908.1"/>
    <property type="molecule type" value="mRNA"/>
</dbReference>
<name>Q9HAE1_HUMAN</name>
<reference evidence="2" key="1">
    <citation type="journal article" date="2001" name="Science">
        <title>The sequence of the human genome.</title>
        <authorList>
            <person name="Venter J.C."/>
            <person name="Adams M.D."/>
            <person name="Myers E.W."/>
            <person name="Li P.W."/>
            <person name="Mural R.J."/>
            <person name="Sutton G.G."/>
            <person name="Smith H.O."/>
            <person name="Yandell M."/>
            <person name="Evans C.A."/>
            <person name="Holt R.A."/>
            <person name="Gocayne J.D."/>
            <person name="Amanatides P."/>
            <person name="Ballew R.M."/>
            <person name="Huson D.H."/>
            <person name="Wortman J.R."/>
            <person name="Zhang Q."/>
            <person name="Kodira C.D."/>
            <person name="Zheng X.H."/>
            <person name="Chen L."/>
            <person name="Skupski M."/>
            <person name="Subramanian G."/>
            <person name="Thomas P.D."/>
            <person name="Zhang J."/>
            <person name="Gabor Miklos G.L."/>
            <person name="Nelson C."/>
            <person name="Broder S."/>
            <person name="Clark A.G."/>
            <person name="Nadeau J."/>
            <person name="McKusick V.A."/>
            <person name="Zinder N."/>
            <person name="Levine A.J."/>
            <person name="Roberts R.J."/>
            <person name="Simon M."/>
            <person name="Slayman C."/>
            <person name="Hunkapiller M."/>
            <person name="Bolanos R."/>
            <person name="Delcher A."/>
            <person name="Dew I."/>
            <person name="Fasulo D."/>
            <person name="Flanigan M."/>
            <person name="Florea L."/>
            <person name="Halpern A."/>
            <person name="Hannenhalli S."/>
            <person name="Kravitz S."/>
            <person name="Levy S."/>
            <person name="Mobarry C."/>
            <person name="Reinert K."/>
            <person name="Remington K."/>
            <person name="Abu-Threideh J."/>
            <person name="Beasley E."/>
            <person name="Biddick K."/>
            <person name="Bonazzi V."/>
            <person name="Brandon R."/>
            <person name="Cargill M."/>
            <person name="Chandramouliswaran I."/>
            <person name="Charlab R."/>
            <person name="Chaturvedi K."/>
            <person name="Deng Z."/>
            <person name="Di Francesco V."/>
            <person name="Dunn P."/>
            <person name="Eilbeck K."/>
            <person name="Evangelista C."/>
            <person name="Gabrielian A.E."/>
            <person name="Gan W."/>
            <person name="Ge W."/>
            <person name="Gong F."/>
            <person name="Gu Z."/>
            <person name="Guan P."/>
            <person name="Heiman T.J."/>
            <person name="Higgins M.E."/>
            <person name="Ji R.R."/>
            <person name="Ke Z."/>
            <person name="Ketchum K.A."/>
            <person name="Lai Z."/>
            <person name="Lei Y."/>
            <person name="Li Z."/>
            <person name="Li J."/>
            <person name="Liang Y."/>
            <person name="Lin X."/>
            <person name="Lu F."/>
            <person name="Merkulov G.V."/>
            <person name="Milshina N."/>
            <person name="Moore H.M."/>
            <person name="Naik A.K."/>
            <person name="Narayan V.A."/>
            <person name="Neelam B."/>
            <person name="Nusskern D."/>
            <person name="Rusch D.B."/>
            <person name="Salzberg S."/>
            <person name="Shao W."/>
            <person name="Shue B."/>
            <person name="Sun J."/>
            <person name="Wang Z."/>
            <person name="Wang A."/>
            <person name="Wang X."/>
            <person name="Wang J."/>
            <person name="Wei M."/>
            <person name="Wides R."/>
            <person name="Xiao C."/>
            <person name="Yan C."/>
            <person name="Yao A."/>
            <person name="Ye J."/>
            <person name="Zhan M."/>
            <person name="Zhang W."/>
            <person name="Zhang H."/>
            <person name="Zhao Q."/>
            <person name="Zheng L."/>
            <person name="Zhong F."/>
            <person name="Zhong W."/>
            <person name="Zhu S."/>
            <person name="Zhao S."/>
            <person name="Gilbert D."/>
            <person name="Baumhueter S."/>
            <person name="Spier G."/>
            <person name="Carter C."/>
            <person name="Cravchik A."/>
            <person name="Woodage T."/>
            <person name="Ali F."/>
            <person name="An H."/>
            <person name="Awe A."/>
            <person name="Baldwin D."/>
            <person name="Baden H."/>
            <person name="Barnstead M."/>
            <person name="Barrow I."/>
            <person name="Beeson K."/>
            <person name="Busam D."/>
            <person name="Carver A."/>
            <person name="Center A."/>
            <person name="Cheng M.L."/>
            <person name="Curry L."/>
            <person name="Danaher S."/>
            <person name="Davenport L."/>
            <person name="Desilets R."/>
            <person name="Dietz S."/>
            <person name="Dodson K."/>
            <person name="Doup L."/>
            <person name="Ferriera S."/>
            <person name="Garg N."/>
            <person name="Gluecksmann A."/>
            <person name="Hart B."/>
            <person name="Haynes J."/>
            <person name="Haynes C."/>
            <person name="Heiner C."/>
            <person name="Hladun S."/>
            <person name="Hostin D."/>
            <person name="Houck J."/>
            <person name="Howland T."/>
            <person name="Ibegwam C."/>
            <person name="Johnson J."/>
            <person name="Kalush F."/>
            <person name="Kline L."/>
            <person name="Koduru S."/>
            <person name="Love A."/>
            <person name="Mann F."/>
            <person name="May D."/>
            <person name="McCawley S."/>
            <person name="McIntosh T."/>
            <person name="McMullen I."/>
            <person name="Moy M."/>
            <person name="Moy L."/>
            <person name="Murphy B."/>
            <person name="Nelson K."/>
            <person name="Pfannkoch C."/>
            <person name="Pratts E."/>
            <person name="Puri V."/>
            <person name="Qureshi H."/>
            <person name="Reardon M."/>
            <person name="Rodriguez R."/>
            <person name="Rogers Y.H."/>
            <person name="Romblad D."/>
            <person name="Ruhfel B."/>
            <person name="Scott R."/>
            <person name="Sitter C."/>
            <person name="Smallwood M."/>
            <person name="Stewart E."/>
            <person name="Strong R."/>
            <person name="Suh E."/>
            <person name="Thomas R."/>
            <person name="Tint N.N."/>
            <person name="Tse S."/>
            <person name="Vech C."/>
            <person name="Wang G."/>
            <person name="Wetter J."/>
            <person name="Williams S."/>
            <person name="Williams M."/>
            <person name="Windsor S."/>
            <person name="Winn-Deen E."/>
            <person name="Wolfe K."/>
            <person name="Zaveri J."/>
            <person name="Zaveri K."/>
            <person name="Abril J.F."/>
            <person name="Guigo R."/>
            <person name="Campbell M.J."/>
            <person name="Sjolander K.V."/>
            <person name="Karlak B."/>
            <person name="Kejariwal A."/>
            <person name="Mi H."/>
            <person name="Lazareva B."/>
            <person name="Hatton T."/>
            <person name="Narechania A."/>
            <person name="Diemer K."/>
            <person name="Muruganujan A."/>
            <person name="Guo N."/>
            <person name="Sato S."/>
            <person name="Bafna V."/>
            <person name="Istrail S."/>
            <person name="Lippert R."/>
            <person name="Schwartz R."/>
            <person name="Walenz B."/>
            <person name="Yooseph S."/>
            <person name="Allen D."/>
            <person name="Basu A."/>
            <person name="Baxendale J."/>
            <person name="Blick L."/>
            <person name="Caminha M."/>
            <person name="Carnes-Stine J."/>
            <person name="Caulk P."/>
            <person name="Chiang Y.H."/>
            <person name="Coyne M."/>
            <person name="Dahlke C."/>
            <person name="Mays A."/>
            <person name="Dombroski M."/>
            <person name="Donnelly M."/>
            <person name="Ely D."/>
            <person name="Esparham S."/>
            <person name="Fosler C."/>
            <person name="Gire H."/>
            <person name="Glanowski S."/>
            <person name="Glasser K."/>
            <person name="Glodek A."/>
            <person name="Gorokhov M."/>
            <person name="Graham K."/>
            <person name="Gropman B."/>
            <person name="Harris M."/>
            <person name="Heil J."/>
            <person name="Henderson S."/>
            <person name="Hoover J."/>
            <person name="Jennings D."/>
            <person name="Jordan C."/>
            <person name="Jordan J."/>
            <person name="Kasha J."/>
            <person name="Kagan L."/>
            <person name="Kraft C."/>
            <person name="Levitsky A."/>
            <person name="Lewis M."/>
            <person name="Liu X."/>
            <person name="Lopez J."/>
            <person name="Ma D."/>
            <person name="Majoros W."/>
            <person name="McDaniel J."/>
            <person name="Murphy S."/>
            <person name="Newman M."/>
            <person name="Nguyen T."/>
            <person name="Nguyen N."/>
            <person name="Nodell M."/>
            <person name="Pan S."/>
            <person name="Peck J."/>
            <person name="Peterson M."/>
            <person name="Rowe W."/>
            <person name="Sanders R."/>
            <person name="Scott J."/>
            <person name="Simpson M."/>
            <person name="Smith T."/>
            <person name="Sprague A."/>
            <person name="Stockwell T."/>
            <person name="Turner R."/>
            <person name="Venter E."/>
            <person name="Wang M."/>
            <person name="Wen M."/>
            <person name="Wu D."/>
            <person name="Wu M."/>
            <person name="Xia A."/>
            <person name="Zandieh A."/>
            <person name="Zhu X."/>
        </authorList>
    </citation>
    <scope>NUCLEOTIDE SEQUENCE</scope>
</reference>